<reference evidence="2" key="1">
    <citation type="journal article" date="2007" name="Nature">
        <title>The grapevine genome sequence suggests ancestral hexaploidization in major angiosperm phyla.</title>
        <authorList>
            <consortium name="The French-Italian Public Consortium for Grapevine Genome Characterization."/>
            <person name="Jaillon O."/>
            <person name="Aury J.-M."/>
            <person name="Noel B."/>
            <person name="Policriti A."/>
            <person name="Clepet C."/>
            <person name="Casagrande A."/>
            <person name="Choisne N."/>
            <person name="Aubourg S."/>
            <person name="Vitulo N."/>
            <person name="Jubin C."/>
            <person name="Vezzi A."/>
            <person name="Legeai F."/>
            <person name="Hugueney P."/>
            <person name="Dasilva C."/>
            <person name="Horner D."/>
            <person name="Mica E."/>
            <person name="Jublot D."/>
            <person name="Poulain J."/>
            <person name="Bruyere C."/>
            <person name="Billault A."/>
            <person name="Segurens B."/>
            <person name="Gouyvenoux M."/>
            <person name="Ugarte E."/>
            <person name="Cattonaro F."/>
            <person name="Anthouard V."/>
            <person name="Vico V."/>
            <person name="Del Fabbro C."/>
            <person name="Alaux M."/>
            <person name="Di Gaspero G."/>
            <person name="Dumas V."/>
            <person name="Felice N."/>
            <person name="Paillard S."/>
            <person name="Juman I."/>
            <person name="Moroldo M."/>
            <person name="Scalabrin S."/>
            <person name="Canaguier A."/>
            <person name="Le Clainche I."/>
            <person name="Malacrida G."/>
            <person name="Durand E."/>
            <person name="Pesole G."/>
            <person name="Laucou V."/>
            <person name="Chatelet P."/>
            <person name="Merdinoglu D."/>
            <person name="Delledonne M."/>
            <person name="Pezzotti M."/>
            <person name="Lecharny A."/>
            <person name="Scarpelli C."/>
            <person name="Artiguenave F."/>
            <person name="Pe M.E."/>
            <person name="Valle G."/>
            <person name="Morgante M."/>
            <person name="Caboche M."/>
            <person name="Adam-Blondon A.-F."/>
            <person name="Weissenbach J."/>
            <person name="Quetier F."/>
            <person name="Wincker P."/>
        </authorList>
    </citation>
    <scope>NUCLEOTIDE SEQUENCE [LARGE SCALE GENOMIC DNA]</scope>
    <source>
        <strain evidence="2">cv. Pinot noir / PN40024</strain>
    </source>
</reference>
<proteinExistence type="predicted"/>
<evidence type="ECO:0000313" key="1">
    <source>
        <dbReference type="EMBL" id="CBI36676.3"/>
    </source>
</evidence>
<sequence>MERVTLPISVSLLRRTSREFWRTTILYSHVSTQGFTISTCSFSIANFPILGKNQKDYSKIRIIVLEIKPRTNEYHKNKMPSFHKFVFYLLQKSIYQNPN</sequence>
<organism evidence="1 2">
    <name type="scientific">Vitis vinifera</name>
    <name type="common">Grape</name>
    <dbReference type="NCBI Taxonomy" id="29760"/>
    <lineage>
        <taxon>Eukaryota</taxon>
        <taxon>Viridiplantae</taxon>
        <taxon>Streptophyta</taxon>
        <taxon>Embryophyta</taxon>
        <taxon>Tracheophyta</taxon>
        <taxon>Spermatophyta</taxon>
        <taxon>Magnoliopsida</taxon>
        <taxon>eudicotyledons</taxon>
        <taxon>Gunneridae</taxon>
        <taxon>Pentapetalae</taxon>
        <taxon>rosids</taxon>
        <taxon>Vitales</taxon>
        <taxon>Vitaceae</taxon>
        <taxon>Viteae</taxon>
        <taxon>Vitis</taxon>
    </lineage>
</organism>
<keyword evidence="2" id="KW-1185">Reference proteome</keyword>
<dbReference type="PaxDb" id="29760-VIT_05s0102g00530.t01"/>
<dbReference type="AlphaFoldDB" id="D7U1R0"/>
<name>D7U1R0_VITVI</name>
<dbReference type="EMBL" id="FN596500">
    <property type="protein sequence ID" value="CBI36676.3"/>
    <property type="molecule type" value="Genomic_DNA"/>
</dbReference>
<evidence type="ECO:0000313" key="2">
    <source>
        <dbReference type="Proteomes" id="UP000009183"/>
    </source>
</evidence>
<accession>D7U1R0</accession>
<dbReference type="Proteomes" id="UP000009183">
    <property type="component" value="Chromosome 5"/>
</dbReference>
<gene>
    <name evidence="1" type="ordered locus">VIT_05s0102g00530</name>
</gene>
<protein>
    <submittedName>
        <fullName evidence="1">Uncharacterized protein</fullName>
    </submittedName>
</protein>
<dbReference type="HOGENOM" id="CLU_2324973_0_0_1"/>
<dbReference type="InParanoid" id="D7U1R0"/>